<keyword evidence="3" id="KW-1185">Reference proteome</keyword>
<feature type="compositionally biased region" description="Acidic residues" evidence="1">
    <location>
        <begin position="279"/>
        <end position="293"/>
    </location>
</feature>
<proteinExistence type="predicted"/>
<feature type="region of interest" description="Disordered" evidence="1">
    <location>
        <begin position="1"/>
        <end position="24"/>
    </location>
</feature>
<feature type="non-terminal residue" evidence="2">
    <location>
        <position position="1"/>
    </location>
</feature>
<protein>
    <submittedName>
        <fullName evidence="2">Uncharacterized protein</fullName>
    </submittedName>
</protein>
<evidence type="ECO:0000313" key="2">
    <source>
        <dbReference type="EMBL" id="GKT14160.1"/>
    </source>
</evidence>
<sequence>RRGTHSHSENVESRPRHSVSELSDQWIVGVSSASTDDTKDAYVSMGQDKQRQPSTLSSVGADGDSSLLLPKINIPLLTTLSTASSLLPRRYTEVSRKHRRDTSRGDTSAMYMNKNQEPPFSHGKPIESQGLLSISQHRHLTRRLALLCQSHTPLYTQACGVCGGQVIISGEGCEIPPELSQYQVSGKSTKQSQPSDAHHTIIASTNTAAPRVISTVSPISSLNTPTLFSGFNSHQASPTLSSQLQPFFPSPRLRSNSIMEKVDGIGFIPPPQPVQLYDNSDEGEEKEQEWEEDEPLVIPIENSEYEYEEY</sequence>
<comment type="caution">
    <text evidence="2">The sequence shown here is derived from an EMBL/GenBank/DDBJ whole genome shotgun (WGS) entry which is preliminary data.</text>
</comment>
<gene>
    <name evidence="2" type="ORF">ADUPG1_010428</name>
</gene>
<feature type="region of interest" description="Disordered" evidence="1">
    <location>
        <begin position="269"/>
        <end position="293"/>
    </location>
</feature>
<name>A0ABQ5JS04_9EUKA</name>
<feature type="region of interest" description="Disordered" evidence="1">
    <location>
        <begin position="91"/>
        <end position="111"/>
    </location>
</feature>
<dbReference type="Proteomes" id="UP001057375">
    <property type="component" value="Unassembled WGS sequence"/>
</dbReference>
<reference evidence="2" key="1">
    <citation type="submission" date="2022-03" db="EMBL/GenBank/DDBJ databases">
        <title>Draft genome sequence of Aduncisulcus paluster, a free-living microaerophilic Fornicata.</title>
        <authorList>
            <person name="Yuyama I."/>
            <person name="Kume K."/>
            <person name="Tamura T."/>
            <person name="Inagaki Y."/>
            <person name="Hashimoto T."/>
        </authorList>
    </citation>
    <scope>NUCLEOTIDE SEQUENCE</scope>
    <source>
        <strain evidence="2">NY0171</strain>
    </source>
</reference>
<accession>A0ABQ5JS04</accession>
<organism evidence="2 3">
    <name type="scientific">Aduncisulcus paluster</name>
    <dbReference type="NCBI Taxonomy" id="2918883"/>
    <lineage>
        <taxon>Eukaryota</taxon>
        <taxon>Metamonada</taxon>
        <taxon>Carpediemonas-like organisms</taxon>
        <taxon>Aduncisulcus</taxon>
    </lineage>
</organism>
<dbReference type="EMBL" id="BQXS01011567">
    <property type="protein sequence ID" value="GKT14160.1"/>
    <property type="molecule type" value="Genomic_DNA"/>
</dbReference>
<feature type="compositionally biased region" description="Basic and acidic residues" evidence="1">
    <location>
        <begin position="1"/>
        <end position="19"/>
    </location>
</feature>
<evidence type="ECO:0000256" key="1">
    <source>
        <dbReference type="SAM" id="MobiDB-lite"/>
    </source>
</evidence>
<evidence type="ECO:0000313" key="3">
    <source>
        <dbReference type="Proteomes" id="UP001057375"/>
    </source>
</evidence>